<reference evidence="2 3" key="1">
    <citation type="submission" date="2020-09" db="EMBL/GenBank/DDBJ databases">
        <title>De no assembly of potato wild relative species, Solanum commersonii.</title>
        <authorList>
            <person name="Cho K."/>
        </authorList>
    </citation>
    <scope>NUCLEOTIDE SEQUENCE [LARGE SCALE GENOMIC DNA]</scope>
    <source>
        <strain evidence="2">LZ3.2</strain>
        <tissue evidence="2">Leaf</tissue>
    </source>
</reference>
<accession>A0A9J5ZVN8</accession>
<keyword evidence="1" id="KW-0812">Transmembrane</keyword>
<evidence type="ECO:0000256" key="1">
    <source>
        <dbReference type="SAM" id="Phobius"/>
    </source>
</evidence>
<name>A0A9J5ZVN8_SOLCO</name>
<keyword evidence="1" id="KW-0472">Membrane</keyword>
<evidence type="ECO:0000313" key="3">
    <source>
        <dbReference type="Proteomes" id="UP000824120"/>
    </source>
</evidence>
<keyword evidence="3" id="KW-1185">Reference proteome</keyword>
<comment type="caution">
    <text evidence="2">The sequence shown here is derived from an EMBL/GenBank/DDBJ whole genome shotgun (WGS) entry which is preliminary data.</text>
</comment>
<protein>
    <submittedName>
        <fullName evidence="2">Uncharacterized protein</fullName>
    </submittedName>
</protein>
<organism evidence="2 3">
    <name type="scientific">Solanum commersonii</name>
    <name type="common">Commerson's wild potato</name>
    <name type="synonym">Commerson's nightshade</name>
    <dbReference type="NCBI Taxonomy" id="4109"/>
    <lineage>
        <taxon>Eukaryota</taxon>
        <taxon>Viridiplantae</taxon>
        <taxon>Streptophyta</taxon>
        <taxon>Embryophyta</taxon>
        <taxon>Tracheophyta</taxon>
        <taxon>Spermatophyta</taxon>
        <taxon>Magnoliopsida</taxon>
        <taxon>eudicotyledons</taxon>
        <taxon>Gunneridae</taxon>
        <taxon>Pentapetalae</taxon>
        <taxon>asterids</taxon>
        <taxon>lamiids</taxon>
        <taxon>Solanales</taxon>
        <taxon>Solanaceae</taxon>
        <taxon>Solanoideae</taxon>
        <taxon>Solaneae</taxon>
        <taxon>Solanum</taxon>
    </lineage>
</organism>
<gene>
    <name evidence="2" type="ORF">H5410_015868</name>
</gene>
<sequence>MVEGESVNLVALLCSPPLFIQIQKYIYRIKKKIINSKAVSASFYDYIYYLCIVLSLNSFILFQTVERESKSATSYHPLPLLFRSIFISFSYLLLHSTSAYSFWLPENLAEL</sequence>
<feature type="transmembrane region" description="Helical" evidence="1">
    <location>
        <begin position="85"/>
        <end position="104"/>
    </location>
</feature>
<feature type="transmembrane region" description="Helical" evidence="1">
    <location>
        <begin position="46"/>
        <end position="65"/>
    </location>
</feature>
<keyword evidence="1" id="KW-1133">Transmembrane helix</keyword>
<dbReference type="AlphaFoldDB" id="A0A9J5ZVN8"/>
<proteinExistence type="predicted"/>
<dbReference type="EMBL" id="JACXVP010000003">
    <property type="protein sequence ID" value="KAG5616044.1"/>
    <property type="molecule type" value="Genomic_DNA"/>
</dbReference>
<dbReference type="Proteomes" id="UP000824120">
    <property type="component" value="Chromosome 3"/>
</dbReference>
<evidence type="ECO:0000313" key="2">
    <source>
        <dbReference type="EMBL" id="KAG5616044.1"/>
    </source>
</evidence>